<evidence type="ECO:0008006" key="3">
    <source>
        <dbReference type="Google" id="ProtNLM"/>
    </source>
</evidence>
<evidence type="ECO:0000313" key="1">
    <source>
        <dbReference type="EMBL" id="QGU06854.1"/>
    </source>
</evidence>
<gene>
    <name evidence="1" type="ORF">COCCU_04535</name>
</gene>
<dbReference type="EMBL" id="CP046455">
    <property type="protein sequence ID" value="QGU06854.1"/>
    <property type="molecule type" value="Genomic_DNA"/>
</dbReference>
<organism evidence="1 2">
    <name type="scientific">Corynebacterium occultum</name>
    <dbReference type="NCBI Taxonomy" id="2675219"/>
    <lineage>
        <taxon>Bacteria</taxon>
        <taxon>Bacillati</taxon>
        <taxon>Actinomycetota</taxon>
        <taxon>Actinomycetes</taxon>
        <taxon>Mycobacteriales</taxon>
        <taxon>Corynebacteriaceae</taxon>
        <taxon>Corynebacterium</taxon>
    </lineage>
</organism>
<proteinExistence type="predicted"/>
<keyword evidence="2" id="KW-1185">Reference proteome</keyword>
<dbReference type="Gene3D" id="3.40.960.10">
    <property type="entry name" value="VSR Endonuclease"/>
    <property type="match status" value="1"/>
</dbReference>
<sequence length="190" mass="21648">MVTWQGLRLTTKERTLFDVVRTSDLAQGLTTLDAELRTNRESKSSLERKFRAFGRAHGTSRVWRALQHSNPLAESPLESRARAQLIESGLANTHQMELQAPVETTYKTYRLDMLIDEWLGIEIDGSVKYQNKTEQVIRAERLREKQIQNTGIRLLRFSAADLNGESFIATIRRTLAQPTQPTQPPDSRAA</sequence>
<reference evidence="1 2" key="1">
    <citation type="submission" date="2019-11" db="EMBL/GenBank/DDBJ databases">
        <title>Complete genome sequence of Corynebacterium kalinowskii 1959, a novel Corynebacterium species isolated from soil of a small paddock in Vilsendorf, Germany.</title>
        <authorList>
            <person name="Schaffert L."/>
            <person name="Ruwe M."/>
            <person name="Milse J."/>
            <person name="Hanuschka K."/>
            <person name="Ortseifen V."/>
            <person name="Droste J."/>
            <person name="Brandt D."/>
            <person name="Schlueter L."/>
            <person name="Kutter Y."/>
            <person name="Vinke S."/>
            <person name="Viehoefer P."/>
            <person name="Jacob L."/>
            <person name="Luebke N.-C."/>
            <person name="Schulte-Berndt E."/>
            <person name="Hain C."/>
            <person name="Linder M."/>
            <person name="Schmidt P."/>
            <person name="Wollenschlaeger L."/>
            <person name="Luttermann T."/>
            <person name="Thieme E."/>
            <person name="Hassa J."/>
            <person name="Haak M."/>
            <person name="Wittchen M."/>
            <person name="Mentz A."/>
            <person name="Persicke M."/>
            <person name="Busche T."/>
            <person name="Ruckert C."/>
        </authorList>
    </citation>
    <scope>NUCLEOTIDE SEQUENCE [LARGE SCALE GENOMIC DNA]</scope>
    <source>
        <strain evidence="1 2">2039</strain>
    </source>
</reference>
<dbReference type="KEGG" id="cok:COCCU_04535"/>
<protein>
    <recommendedName>
        <fullName evidence="3">DUF559 domain-containing protein</fullName>
    </recommendedName>
</protein>
<name>A0A6B8W029_9CORY</name>
<dbReference type="AlphaFoldDB" id="A0A6B8W029"/>
<accession>A0A6B8W029</accession>
<dbReference type="Proteomes" id="UP000424462">
    <property type="component" value="Chromosome"/>
</dbReference>
<evidence type="ECO:0000313" key="2">
    <source>
        <dbReference type="Proteomes" id="UP000424462"/>
    </source>
</evidence>